<dbReference type="OrthoDB" id="114026at2"/>
<proteinExistence type="predicted"/>
<name>A0A545TDP5_9GAMM</name>
<organism evidence="1 2">
    <name type="scientific">Aliikangiella marina</name>
    <dbReference type="NCBI Taxonomy" id="1712262"/>
    <lineage>
        <taxon>Bacteria</taxon>
        <taxon>Pseudomonadati</taxon>
        <taxon>Pseudomonadota</taxon>
        <taxon>Gammaproteobacteria</taxon>
        <taxon>Oceanospirillales</taxon>
        <taxon>Pleioneaceae</taxon>
        <taxon>Aliikangiella</taxon>
    </lineage>
</organism>
<dbReference type="Proteomes" id="UP000317839">
    <property type="component" value="Unassembled WGS sequence"/>
</dbReference>
<protein>
    <recommendedName>
        <fullName evidence="3">DUF2147 domain-containing protein</fullName>
    </recommendedName>
</protein>
<evidence type="ECO:0000313" key="1">
    <source>
        <dbReference type="EMBL" id="TQV75296.1"/>
    </source>
</evidence>
<dbReference type="RefSeq" id="WP_142941912.1">
    <property type="nucleotide sequence ID" value="NZ_VIKR01000002.1"/>
</dbReference>
<accession>A0A545TDP5</accession>
<evidence type="ECO:0008006" key="3">
    <source>
        <dbReference type="Google" id="ProtNLM"/>
    </source>
</evidence>
<evidence type="ECO:0000313" key="2">
    <source>
        <dbReference type="Proteomes" id="UP000317839"/>
    </source>
</evidence>
<gene>
    <name evidence="1" type="ORF">FLL45_10205</name>
</gene>
<dbReference type="AlphaFoldDB" id="A0A545TDP5"/>
<keyword evidence="2" id="KW-1185">Reference proteome</keyword>
<reference evidence="1 2" key="1">
    <citation type="submission" date="2019-06" db="EMBL/GenBank/DDBJ databases">
        <title>Draft genome of Aliikangiella marina GYP-15.</title>
        <authorList>
            <person name="Wang G."/>
        </authorList>
    </citation>
    <scope>NUCLEOTIDE SEQUENCE [LARGE SCALE GENOMIC DNA]</scope>
    <source>
        <strain evidence="1 2">GYP-15</strain>
    </source>
</reference>
<sequence length="126" mass="14150">MKNLVIAIIFIPLLFVISPRVLADKELEGVWKHANKPARIVITFKSKIGSAAVVEHRNNSKADGLNIIHSIKRVNTESMTWQGKMYSAAIDDYVAVTLALQDSHTLVVMLKADNRQTEEVLRLLKE</sequence>
<dbReference type="EMBL" id="VIKR01000002">
    <property type="protein sequence ID" value="TQV75296.1"/>
    <property type="molecule type" value="Genomic_DNA"/>
</dbReference>
<comment type="caution">
    <text evidence="1">The sequence shown here is derived from an EMBL/GenBank/DDBJ whole genome shotgun (WGS) entry which is preliminary data.</text>
</comment>